<evidence type="ECO:0000313" key="2">
    <source>
        <dbReference type="Proteomes" id="UP000332515"/>
    </source>
</evidence>
<dbReference type="Proteomes" id="UP000332515">
    <property type="component" value="Unassembled WGS sequence"/>
</dbReference>
<organism evidence="1 2">
    <name type="scientific">Segnochrobactrum spirostomi</name>
    <dbReference type="NCBI Taxonomy" id="2608987"/>
    <lineage>
        <taxon>Bacteria</taxon>
        <taxon>Pseudomonadati</taxon>
        <taxon>Pseudomonadota</taxon>
        <taxon>Alphaproteobacteria</taxon>
        <taxon>Hyphomicrobiales</taxon>
        <taxon>Segnochrobactraceae</taxon>
        <taxon>Segnochrobactrum</taxon>
    </lineage>
</organism>
<name>A0A6A7Y750_9HYPH</name>
<dbReference type="RefSeq" id="WP_153483273.1">
    <property type="nucleotide sequence ID" value="NZ_VWNA01000001.1"/>
</dbReference>
<dbReference type="InterPro" id="IPR010297">
    <property type="entry name" value="DUF900_hydrolase"/>
</dbReference>
<dbReference type="PANTHER" id="PTHR36513">
    <property type="entry name" value="ABC TRANSMEMBRANE TYPE-1 DOMAIN-CONTAINING PROTEIN"/>
    <property type="match status" value="1"/>
</dbReference>
<dbReference type="Pfam" id="PF05990">
    <property type="entry name" value="DUF900"/>
    <property type="match status" value="1"/>
</dbReference>
<dbReference type="SUPFAM" id="SSF53474">
    <property type="entry name" value="alpha/beta-Hydrolases"/>
    <property type="match status" value="1"/>
</dbReference>
<accession>A0A6A7Y750</accession>
<dbReference type="EMBL" id="VWNA01000001">
    <property type="protein sequence ID" value="MQT13848.1"/>
    <property type="molecule type" value="Genomic_DNA"/>
</dbReference>
<dbReference type="PROSITE" id="PS51257">
    <property type="entry name" value="PROKAR_LIPOPROTEIN"/>
    <property type="match status" value="1"/>
</dbReference>
<comment type="caution">
    <text evidence="1">The sequence shown here is derived from an EMBL/GenBank/DDBJ whole genome shotgun (WGS) entry which is preliminary data.</text>
</comment>
<dbReference type="AlphaFoldDB" id="A0A6A7Y750"/>
<dbReference type="InterPro" id="IPR029058">
    <property type="entry name" value="AB_hydrolase_fold"/>
</dbReference>
<keyword evidence="2" id="KW-1185">Reference proteome</keyword>
<dbReference type="PIRSF" id="PIRSF033909">
    <property type="entry name" value="UCP033909"/>
    <property type="match status" value="1"/>
</dbReference>
<evidence type="ECO:0000313" key="1">
    <source>
        <dbReference type="EMBL" id="MQT13848.1"/>
    </source>
</evidence>
<sequence>MRGAACVALALLVGACGGRARGVLVPEAVNTPGTGRVDMVVATTRALDETNRGVMFSGERGLDARYAEIVVSIPPDANRTRGDVQWPSRLPADPARDFVTVKADVLEKSEVRPVFDRLAAAHRPRRVLVFVHGYNSSFEDAVYRFAQIIHDSGAPVAPVLFTWPSRGQLLAYNYDRESSTYSRDALEEVLSTLAKDPKVDEVSILAHSMGNWVTLETLRQMAIRHGGRLPKKINVVMLAAPDVDVDVFRSQIADIRAPRPQFILFVSQDDRALALSRTIAGNVSRLGAVDPEREPYKSELARFDIKVIDLTKLKTDDPLNHGKFASSPEVVQLIGARLAEGDSVTTMNVSLGERIGQVTTGAAATVGQAAGLVLSAPVAAIDSGTRRSYGERVKQLGGTAADTVSATGSAVVEAPGDLVGPNR</sequence>
<dbReference type="Gene3D" id="3.40.50.1820">
    <property type="entry name" value="alpha/beta hydrolase"/>
    <property type="match status" value="1"/>
</dbReference>
<proteinExistence type="predicted"/>
<gene>
    <name evidence="1" type="ORF">F0357_14605</name>
</gene>
<protein>
    <submittedName>
        <fullName evidence="1">Alpha/beta fold hydrolase</fullName>
    </submittedName>
</protein>
<dbReference type="GO" id="GO:0016787">
    <property type="term" value="F:hydrolase activity"/>
    <property type="evidence" value="ECO:0007669"/>
    <property type="project" value="UniProtKB-KW"/>
</dbReference>
<reference evidence="1 2" key="1">
    <citation type="submission" date="2019-09" db="EMBL/GenBank/DDBJ databases">
        <title>Segnochrobactrum spirostomi gen. nov., sp. nov., isolated from the ciliate Spirostomum cf. yagiui and description of a novel family, Segnochrobactraceae fam. nov. within the order Rhizobiales of the class Alphaproteobacteria.</title>
        <authorList>
            <person name="Akter S."/>
            <person name="Shazib S.U.A."/>
            <person name="Shin M.K."/>
        </authorList>
    </citation>
    <scope>NUCLEOTIDE SEQUENCE [LARGE SCALE GENOMIC DNA]</scope>
    <source>
        <strain evidence="1 2">Sp-1</strain>
    </source>
</reference>
<keyword evidence="1" id="KW-0378">Hydrolase</keyword>
<dbReference type="InterPro" id="IPR014586">
    <property type="entry name" value="UCP033909"/>
</dbReference>
<dbReference type="PANTHER" id="PTHR36513:SF1">
    <property type="entry name" value="TRANSMEMBRANE PROTEIN"/>
    <property type="match status" value="1"/>
</dbReference>